<reference evidence="1 2" key="1">
    <citation type="journal article" date="2018" name="Biotechnol. Adv.">
        <title>Improved genomic resources and new bioinformatic workflow for the carcinogenic parasite Clonorchis sinensis: Biotechnological implications.</title>
        <authorList>
            <person name="Wang D."/>
            <person name="Korhonen P.K."/>
            <person name="Gasser R.B."/>
            <person name="Young N.D."/>
        </authorList>
    </citation>
    <scope>NUCLEOTIDE SEQUENCE [LARGE SCALE GENOMIC DNA]</scope>
    <source>
        <strain evidence="1">Cs-k2</strain>
    </source>
</reference>
<organism evidence="1 2">
    <name type="scientific">Clonorchis sinensis</name>
    <name type="common">Chinese liver fluke</name>
    <dbReference type="NCBI Taxonomy" id="79923"/>
    <lineage>
        <taxon>Eukaryota</taxon>
        <taxon>Metazoa</taxon>
        <taxon>Spiralia</taxon>
        <taxon>Lophotrochozoa</taxon>
        <taxon>Platyhelminthes</taxon>
        <taxon>Trematoda</taxon>
        <taxon>Digenea</taxon>
        <taxon>Opisthorchiida</taxon>
        <taxon>Opisthorchiata</taxon>
        <taxon>Opisthorchiidae</taxon>
        <taxon>Clonorchis</taxon>
    </lineage>
</organism>
<dbReference type="AlphaFoldDB" id="A0A419PFT1"/>
<comment type="caution">
    <text evidence="1">The sequence shown here is derived from an EMBL/GenBank/DDBJ whole genome shotgun (WGS) entry which is preliminary data.</text>
</comment>
<evidence type="ECO:0000313" key="2">
    <source>
        <dbReference type="Proteomes" id="UP000286415"/>
    </source>
</evidence>
<keyword evidence="2" id="KW-1185">Reference proteome</keyword>
<dbReference type="Proteomes" id="UP000286415">
    <property type="component" value="Unassembled WGS sequence"/>
</dbReference>
<reference evidence="1 2" key="2">
    <citation type="journal article" date="2021" name="Genomics">
        <title>High-quality reference genome for Clonorchis sinensis.</title>
        <authorList>
            <person name="Young N.D."/>
            <person name="Stroehlein A.J."/>
            <person name="Kinkar L."/>
            <person name="Wang T."/>
            <person name="Sohn W.M."/>
            <person name="Chang B.C.H."/>
            <person name="Kaur P."/>
            <person name="Weisz D."/>
            <person name="Dudchenko O."/>
            <person name="Aiden E.L."/>
            <person name="Korhonen P.K."/>
            <person name="Gasser R.B."/>
        </authorList>
    </citation>
    <scope>NUCLEOTIDE SEQUENCE [LARGE SCALE GENOMIC DNA]</scope>
    <source>
        <strain evidence="1">Cs-k2</strain>
    </source>
</reference>
<evidence type="ECO:0000313" key="1">
    <source>
        <dbReference type="EMBL" id="KAG5442570.1"/>
    </source>
</evidence>
<gene>
    <name evidence="1" type="ORF">CSKR_108191</name>
</gene>
<sequence>TAGSCLQVKVDRPRDKCFDWCTQRYGDCPYGKTGCKVGGACRYYCALEEIKKECVVMGEQTA</sequence>
<proteinExistence type="predicted"/>
<name>A0A419PFT1_CLOSI</name>
<dbReference type="InParanoid" id="A0A419PFT1"/>
<dbReference type="EMBL" id="NIRI02000056">
    <property type="protein sequence ID" value="KAG5442570.1"/>
    <property type="molecule type" value="Genomic_DNA"/>
</dbReference>
<accession>A0A419PFT1</accession>
<feature type="non-terminal residue" evidence="1">
    <location>
        <position position="62"/>
    </location>
</feature>
<feature type="non-terminal residue" evidence="1">
    <location>
        <position position="1"/>
    </location>
</feature>
<protein>
    <submittedName>
        <fullName evidence="1">Uncharacterized protein</fullName>
    </submittedName>
</protein>